<dbReference type="Pfam" id="PF00496">
    <property type="entry name" value="SBP_bac_5"/>
    <property type="match status" value="1"/>
</dbReference>
<dbReference type="GO" id="GO:0015833">
    <property type="term" value="P:peptide transport"/>
    <property type="evidence" value="ECO:0007669"/>
    <property type="project" value="TreeGrafter"/>
</dbReference>
<gene>
    <name evidence="8" type="primary">bug4</name>
    <name evidence="8" type="ORF">NCTC5386_00478</name>
</gene>
<dbReference type="Gene3D" id="3.40.190.10">
    <property type="entry name" value="Periplasmic binding protein-like II"/>
    <property type="match status" value="1"/>
</dbReference>
<dbReference type="EMBL" id="CABEHT010000001">
    <property type="protein sequence ID" value="VTS12658.1"/>
    <property type="molecule type" value="Genomic_DNA"/>
</dbReference>
<dbReference type="InterPro" id="IPR030678">
    <property type="entry name" value="Peptide/Ni-bd"/>
</dbReference>
<feature type="signal peptide" evidence="6">
    <location>
        <begin position="1"/>
        <end position="21"/>
    </location>
</feature>
<dbReference type="Gene3D" id="3.90.76.10">
    <property type="entry name" value="Dipeptide-binding Protein, Domain 1"/>
    <property type="match status" value="1"/>
</dbReference>
<dbReference type="PROSITE" id="PS51257">
    <property type="entry name" value="PROKAR_LIPOPROTEIN"/>
    <property type="match status" value="1"/>
</dbReference>
<comment type="subcellular location">
    <subcellularLocation>
        <location evidence="1">Cell envelope</location>
    </subcellularLocation>
</comment>
<feature type="chain" id="PRO_5039561260" evidence="6">
    <location>
        <begin position="22"/>
        <end position="660"/>
    </location>
</feature>
<dbReference type="GO" id="GO:0042597">
    <property type="term" value="C:periplasmic space"/>
    <property type="evidence" value="ECO:0007669"/>
    <property type="project" value="UniProtKB-ARBA"/>
</dbReference>
<protein>
    <submittedName>
        <fullName evidence="8">Secretion protein Bug4</fullName>
    </submittedName>
</protein>
<evidence type="ECO:0000256" key="6">
    <source>
        <dbReference type="SAM" id="SignalP"/>
    </source>
</evidence>
<dbReference type="PANTHER" id="PTHR30290:SF10">
    <property type="entry name" value="PERIPLASMIC OLIGOPEPTIDE-BINDING PROTEIN-RELATED"/>
    <property type="match status" value="1"/>
</dbReference>
<dbReference type="GO" id="GO:1904680">
    <property type="term" value="F:peptide transmembrane transporter activity"/>
    <property type="evidence" value="ECO:0007669"/>
    <property type="project" value="TreeGrafter"/>
</dbReference>
<dbReference type="SUPFAM" id="SSF53850">
    <property type="entry name" value="Periplasmic binding protein-like II"/>
    <property type="match status" value="1"/>
</dbReference>
<dbReference type="Gene3D" id="3.10.105.10">
    <property type="entry name" value="Dipeptide-binding Protein, Domain 3"/>
    <property type="match status" value="1"/>
</dbReference>
<sequence>MKNGKWLAAIGIAILSVSTLAACSNGSSKDSKSKNYSYVYATDPDTLDYLVSGRSTTSEIIQNSVDGLMEYDNMGNLVPSVAKSWTVSKDGLTYTYKIRKDSKWYTADGEEYANVTANDFVAGLKHAADKGSDALYLVQDSIKGLGDYVEGKTKDFSTVGVKAIDKNTLQYTLNKPESFWNSKLTYGILSPVNADFLKSKGKDFGKASDPSSILYNGPFLISSLTSKSSIEFVKNENYWDKKDVHVDGVQLTYYDGQDQESLFRNFDKGAYSAARLFPTTPSYKKVKKNYGDNIIYAPQKSNTYYATFNLNRTAYDHTKKTSDKQKDDTRKAVLNKDFRQALTFGFNRKSYTAQTAGEDGAGKSLRNTLVPPAFVQIDGHDFGKTVEKELANYGEQWKDVNLADAQDGLYNPEKAKKQMDKAKKALEAQGVQFPIHLDMPQDQTASGLMQQAQSMKQSIEKSLGKENVVIDIIELNTDTYNNITYMAETTNQQDWDLSTASGWSPDHADPSSYLDIFNPTMASAQTKFIGLNPIKDVAIANEAGLEEFTRLDGDAGHITDNQDERFKKYAQAQAALTDSAVYIPTYSLGGTPSITKVVPFTGAFGWSGNKSDASTFYKYMKLQDKPVTSKDYNKALKKWKKDKEKSNEKYAESLEKHIEK</sequence>
<evidence type="ECO:0000256" key="1">
    <source>
        <dbReference type="ARBA" id="ARBA00004196"/>
    </source>
</evidence>
<evidence type="ECO:0000256" key="4">
    <source>
        <dbReference type="ARBA" id="ARBA00022729"/>
    </source>
</evidence>
<dbReference type="PIRSF" id="PIRSF002741">
    <property type="entry name" value="MppA"/>
    <property type="match status" value="1"/>
</dbReference>
<dbReference type="Proteomes" id="UP000394068">
    <property type="component" value="Unassembled WGS sequence"/>
</dbReference>
<evidence type="ECO:0000256" key="5">
    <source>
        <dbReference type="SAM" id="Coils"/>
    </source>
</evidence>
<proteinExistence type="inferred from homology"/>
<reference evidence="8 9" key="1">
    <citation type="submission" date="2019-05" db="EMBL/GenBank/DDBJ databases">
        <authorList>
            <consortium name="Pathogen Informatics"/>
        </authorList>
    </citation>
    <scope>NUCLEOTIDE SEQUENCE [LARGE SCALE GENOMIC DNA]</scope>
    <source>
        <strain evidence="8 9">NCTC5386</strain>
    </source>
</reference>
<organism evidence="8 9">
    <name type="scientific">Streptococcus pseudoporcinus</name>
    <dbReference type="NCBI Taxonomy" id="361101"/>
    <lineage>
        <taxon>Bacteria</taxon>
        <taxon>Bacillati</taxon>
        <taxon>Bacillota</taxon>
        <taxon>Bacilli</taxon>
        <taxon>Lactobacillales</taxon>
        <taxon>Streptococcaceae</taxon>
        <taxon>Streptococcus</taxon>
    </lineage>
</organism>
<evidence type="ECO:0000256" key="2">
    <source>
        <dbReference type="ARBA" id="ARBA00005695"/>
    </source>
</evidence>
<dbReference type="AlphaFoldDB" id="A0A4U9XJL2"/>
<evidence type="ECO:0000313" key="9">
    <source>
        <dbReference type="Proteomes" id="UP000394068"/>
    </source>
</evidence>
<dbReference type="GO" id="GO:0043190">
    <property type="term" value="C:ATP-binding cassette (ABC) transporter complex"/>
    <property type="evidence" value="ECO:0007669"/>
    <property type="project" value="InterPro"/>
</dbReference>
<dbReference type="PANTHER" id="PTHR30290">
    <property type="entry name" value="PERIPLASMIC BINDING COMPONENT OF ABC TRANSPORTER"/>
    <property type="match status" value="1"/>
</dbReference>
<evidence type="ECO:0000256" key="3">
    <source>
        <dbReference type="ARBA" id="ARBA00022448"/>
    </source>
</evidence>
<evidence type="ECO:0000313" key="8">
    <source>
        <dbReference type="EMBL" id="VTS12658.1"/>
    </source>
</evidence>
<dbReference type="RefSeq" id="WP_077322871.1">
    <property type="nucleotide sequence ID" value="NZ_CABEHT010000001.1"/>
</dbReference>
<dbReference type="InterPro" id="IPR000914">
    <property type="entry name" value="SBP_5_dom"/>
</dbReference>
<keyword evidence="3" id="KW-0813">Transport</keyword>
<keyword evidence="5" id="KW-0175">Coiled coil</keyword>
<name>A0A4U9XJL2_9STRE</name>
<feature type="coiled-coil region" evidence="5">
    <location>
        <begin position="629"/>
        <end position="660"/>
    </location>
</feature>
<evidence type="ECO:0000259" key="7">
    <source>
        <dbReference type="Pfam" id="PF00496"/>
    </source>
</evidence>
<dbReference type="GO" id="GO:0030313">
    <property type="term" value="C:cell envelope"/>
    <property type="evidence" value="ECO:0007669"/>
    <property type="project" value="UniProtKB-SubCell"/>
</dbReference>
<comment type="similarity">
    <text evidence="2">Belongs to the bacterial solute-binding protein 5 family.</text>
</comment>
<dbReference type="CDD" id="cd08504">
    <property type="entry name" value="PBP2_OppA"/>
    <property type="match status" value="1"/>
</dbReference>
<feature type="domain" description="Solute-binding protein family 5" evidence="7">
    <location>
        <begin position="77"/>
        <end position="518"/>
    </location>
</feature>
<keyword evidence="4 6" id="KW-0732">Signal</keyword>
<accession>A0A4U9XJL2</accession>
<dbReference type="InterPro" id="IPR039424">
    <property type="entry name" value="SBP_5"/>
</dbReference>